<sequence length="388" mass="42635">MADGFDAGICSGSWWNTTRINSTAGLETSGMATSVSCSSANTDSSGGGAFSWLSTAYVEPANSVTDTPMRFSGSGLSPTPSMNWNQSLLRSNTERDETSFHHMLQETPNYFRQDSSNLLNSQEVNQQQFLLGAQQRQPGFPAMLQELGLFQPEAKPRQSIYQPTSSLMMGNNYTPLLKFSPPKQQSTSSTSNHLLFSNNAYFWNPSASVVDEVKSELYPSSVPVQFLTRSFEQKPNCSSITAKSNTYSASKKISCSNSSEASLKKPRLETPSPLPTFKVRKEKLGDRITALQQLVSPFGKTDTASVLHEAIDYIKFLHDQVNVLSTPYLKNGYPMQHLHNSDKSKDGEGTKQDLRSRGLCLVPMESIYPVASETTADFWTPTFGGTCG</sequence>
<reference evidence="9" key="2">
    <citation type="submission" date="2023-04" db="EMBL/GenBank/DDBJ databases">
        <authorList>
            <person name="Bruccoleri R.E."/>
            <person name="Oakeley E.J."/>
            <person name="Faust A.-M."/>
            <person name="Dessus-Babus S."/>
            <person name="Altorfer M."/>
            <person name="Burckhardt D."/>
            <person name="Oertli M."/>
            <person name="Naumann U."/>
            <person name="Petersen F."/>
            <person name="Wong J."/>
        </authorList>
    </citation>
    <scope>NUCLEOTIDE SEQUENCE</scope>
    <source>
        <strain evidence="9">GSM-AAB239-AS_SAM_17_03QT</strain>
        <tissue evidence="9">Leaf</tissue>
    </source>
</reference>
<dbReference type="GO" id="GO:0000981">
    <property type="term" value="F:DNA-binding transcription factor activity, RNA polymerase II-specific"/>
    <property type="evidence" value="ECO:0007669"/>
    <property type="project" value="TreeGrafter"/>
</dbReference>
<keyword evidence="6" id="KW-0804">Transcription</keyword>
<gene>
    <name evidence="9" type="ORF">M6B38_245840</name>
</gene>
<evidence type="ECO:0000313" key="10">
    <source>
        <dbReference type="Proteomes" id="UP001140949"/>
    </source>
</evidence>
<dbReference type="InterPro" id="IPR011598">
    <property type="entry name" value="bHLH_dom"/>
</dbReference>
<keyword evidence="7" id="KW-0539">Nucleus</keyword>
<accession>A0AAX6DHD0</accession>
<evidence type="ECO:0000313" key="9">
    <source>
        <dbReference type="EMBL" id="KAJ6791158.1"/>
    </source>
</evidence>
<dbReference type="EMBL" id="JANAVB010044619">
    <property type="protein sequence ID" value="KAJ6791158.1"/>
    <property type="molecule type" value="Genomic_DNA"/>
</dbReference>
<comment type="caution">
    <text evidence="9">The sequence shown here is derived from an EMBL/GenBank/DDBJ whole genome shotgun (WGS) entry which is preliminary data.</text>
</comment>
<dbReference type="GO" id="GO:0046983">
    <property type="term" value="F:protein dimerization activity"/>
    <property type="evidence" value="ECO:0007669"/>
    <property type="project" value="InterPro"/>
</dbReference>
<dbReference type="SUPFAM" id="SSF47459">
    <property type="entry name" value="HLH, helix-loop-helix DNA-binding domain"/>
    <property type="match status" value="1"/>
</dbReference>
<feature type="domain" description="BHLH" evidence="8">
    <location>
        <begin position="268"/>
        <end position="317"/>
    </location>
</feature>
<keyword evidence="4" id="KW-0805">Transcription regulation</keyword>
<dbReference type="InterPro" id="IPR036638">
    <property type="entry name" value="HLH_DNA-bd_sf"/>
</dbReference>
<dbReference type="Gene3D" id="4.10.280.10">
    <property type="entry name" value="Helix-loop-helix DNA-binding domain"/>
    <property type="match status" value="1"/>
</dbReference>
<evidence type="ECO:0000256" key="4">
    <source>
        <dbReference type="ARBA" id="ARBA00023015"/>
    </source>
</evidence>
<dbReference type="FunFam" id="4.10.280.10:FF:000032">
    <property type="entry name" value="Transcription factor bHLH123 family"/>
    <property type="match status" value="1"/>
</dbReference>
<dbReference type="PROSITE" id="PS50888">
    <property type="entry name" value="BHLH"/>
    <property type="match status" value="1"/>
</dbReference>
<dbReference type="CDD" id="cd11393">
    <property type="entry name" value="bHLH_AtbHLH_like"/>
    <property type="match status" value="1"/>
</dbReference>
<comment type="similarity">
    <text evidence="2">Belongs to the bHLH protein family.</text>
</comment>
<comment type="subunit">
    <text evidence="3">Homodimer.</text>
</comment>
<dbReference type="GO" id="GO:0005634">
    <property type="term" value="C:nucleus"/>
    <property type="evidence" value="ECO:0007669"/>
    <property type="project" value="UniProtKB-SubCell"/>
</dbReference>
<evidence type="ECO:0000256" key="5">
    <source>
        <dbReference type="ARBA" id="ARBA00023125"/>
    </source>
</evidence>
<keyword evidence="5" id="KW-0238">DNA-binding</keyword>
<evidence type="ECO:0000256" key="7">
    <source>
        <dbReference type="ARBA" id="ARBA00023242"/>
    </source>
</evidence>
<proteinExistence type="inferred from homology"/>
<dbReference type="PANTHER" id="PTHR16223:SF238">
    <property type="entry name" value="TRANSCRIPTION FACTOR BHLH114"/>
    <property type="match status" value="1"/>
</dbReference>
<keyword evidence="10" id="KW-1185">Reference proteome</keyword>
<dbReference type="PANTHER" id="PTHR16223">
    <property type="entry name" value="TRANSCRIPTION FACTOR BHLH83-RELATED"/>
    <property type="match status" value="1"/>
</dbReference>
<comment type="subcellular location">
    <subcellularLocation>
        <location evidence="1">Nucleus</location>
    </subcellularLocation>
</comment>
<organism evidence="9 10">
    <name type="scientific">Iris pallida</name>
    <name type="common">Sweet iris</name>
    <dbReference type="NCBI Taxonomy" id="29817"/>
    <lineage>
        <taxon>Eukaryota</taxon>
        <taxon>Viridiplantae</taxon>
        <taxon>Streptophyta</taxon>
        <taxon>Embryophyta</taxon>
        <taxon>Tracheophyta</taxon>
        <taxon>Spermatophyta</taxon>
        <taxon>Magnoliopsida</taxon>
        <taxon>Liliopsida</taxon>
        <taxon>Asparagales</taxon>
        <taxon>Iridaceae</taxon>
        <taxon>Iridoideae</taxon>
        <taxon>Irideae</taxon>
        <taxon>Iris</taxon>
    </lineage>
</organism>
<dbReference type="GO" id="GO:0000978">
    <property type="term" value="F:RNA polymerase II cis-regulatory region sequence-specific DNA binding"/>
    <property type="evidence" value="ECO:0007669"/>
    <property type="project" value="TreeGrafter"/>
</dbReference>
<dbReference type="InterPro" id="IPR045843">
    <property type="entry name" value="IND-like"/>
</dbReference>
<evidence type="ECO:0000259" key="8">
    <source>
        <dbReference type="PROSITE" id="PS50888"/>
    </source>
</evidence>
<dbReference type="Proteomes" id="UP001140949">
    <property type="component" value="Unassembled WGS sequence"/>
</dbReference>
<evidence type="ECO:0000256" key="1">
    <source>
        <dbReference type="ARBA" id="ARBA00004123"/>
    </source>
</evidence>
<evidence type="ECO:0000256" key="3">
    <source>
        <dbReference type="ARBA" id="ARBA00011738"/>
    </source>
</evidence>
<protein>
    <submittedName>
        <fullName evidence="9">Transcription factor bHLH112-like isoform X1</fullName>
    </submittedName>
</protein>
<name>A0AAX6DHD0_IRIPA</name>
<dbReference type="AlphaFoldDB" id="A0AAX6DHD0"/>
<evidence type="ECO:0000256" key="6">
    <source>
        <dbReference type="ARBA" id="ARBA00023163"/>
    </source>
</evidence>
<evidence type="ECO:0000256" key="2">
    <source>
        <dbReference type="ARBA" id="ARBA00005510"/>
    </source>
</evidence>
<reference evidence="9" key="1">
    <citation type="journal article" date="2023" name="GigaByte">
        <title>Genome assembly of the bearded iris, Iris pallida Lam.</title>
        <authorList>
            <person name="Bruccoleri R.E."/>
            <person name="Oakeley E.J."/>
            <person name="Faust A.M.E."/>
            <person name="Altorfer M."/>
            <person name="Dessus-Babus S."/>
            <person name="Burckhardt D."/>
            <person name="Oertli M."/>
            <person name="Naumann U."/>
            <person name="Petersen F."/>
            <person name="Wong J."/>
        </authorList>
    </citation>
    <scope>NUCLEOTIDE SEQUENCE</scope>
    <source>
        <strain evidence="9">GSM-AAB239-AS_SAM_17_03QT</strain>
    </source>
</reference>
<dbReference type="InterPro" id="IPR045239">
    <property type="entry name" value="bHLH95_bHLH"/>
</dbReference>